<evidence type="ECO:0000256" key="1">
    <source>
        <dbReference type="SAM" id="MobiDB-lite"/>
    </source>
</evidence>
<dbReference type="EMBL" id="BAABGF010000002">
    <property type="protein sequence ID" value="GAA4533051.1"/>
    <property type="molecule type" value="Genomic_DNA"/>
</dbReference>
<proteinExistence type="predicted"/>
<keyword evidence="3" id="KW-1185">Reference proteome</keyword>
<dbReference type="Proteomes" id="UP001501417">
    <property type="component" value="Unassembled WGS sequence"/>
</dbReference>
<comment type="caution">
    <text evidence="2">The sequence shown here is derived from an EMBL/GenBank/DDBJ whole genome shotgun (WGS) entry which is preliminary data.</text>
</comment>
<feature type="region of interest" description="Disordered" evidence="1">
    <location>
        <begin position="1"/>
        <end position="56"/>
    </location>
</feature>
<protein>
    <submittedName>
        <fullName evidence="2">Uncharacterized protein</fullName>
    </submittedName>
</protein>
<gene>
    <name evidence="2" type="ORF">GCM10023161_03280</name>
</gene>
<feature type="compositionally biased region" description="Basic and acidic residues" evidence="1">
    <location>
        <begin position="1"/>
        <end position="13"/>
    </location>
</feature>
<evidence type="ECO:0000313" key="2">
    <source>
        <dbReference type="EMBL" id="GAA4533051.1"/>
    </source>
</evidence>
<sequence>MHRRCRSDEHEQGNGDLDPLGQTVRQDSDQTDRTGEQDDEREPKTIVHDRDTRRRDGALSVGTGAFRLVDRDIEDIADQTSRHTAMESSRFRGAPPAESLRLLVSRRHWRRP</sequence>
<evidence type="ECO:0000313" key="3">
    <source>
        <dbReference type="Proteomes" id="UP001501417"/>
    </source>
</evidence>
<name>A0ABP8RAK1_9MYCO</name>
<reference evidence="3" key="1">
    <citation type="journal article" date="2019" name="Int. J. Syst. Evol. Microbiol.">
        <title>The Global Catalogue of Microorganisms (GCM) 10K type strain sequencing project: providing services to taxonomists for standard genome sequencing and annotation.</title>
        <authorList>
            <consortium name="The Broad Institute Genomics Platform"/>
            <consortium name="The Broad Institute Genome Sequencing Center for Infectious Disease"/>
            <person name="Wu L."/>
            <person name="Ma J."/>
        </authorList>
    </citation>
    <scope>NUCLEOTIDE SEQUENCE [LARGE SCALE GENOMIC DNA]</scope>
    <source>
        <strain evidence="3">JCM 17782</strain>
    </source>
</reference>
<accession>A0ABP8RAK1</accession>
<organism evidence="2 3">
    <name type="scientific">Mycobacterium paraffinicum</name>
    <dbReference type="NCBI Taxonomy" id="53378"/>
    <lineage>
        <taxon>Bacteria</taxon>
        <taxon>Bacillati</taxon>
        <taxon>Actinomycetota</taxon>
        <taxon>Actinomycetes</taxon>
        <taxon>Mycobacteriales</taxon>
        <taxon>Mycobacteriaceae</taxon>
        <taxon>Mycobacterium</taxon>
    </lineage>
</organism>
<feature type="compositionally biased region" description="Basic and acidic residues" evidence="1">
    <location>
        <begin position="26"/>
        <end position="56"/>
    </location>
</feature>